<evidence type="ECO:0000313" key="2">
    <source>
        <dbReference type="EMBL" id="RGR61088.1"/>
    </source>
</evidence>
<feature type="transmembrane region" description="Helical" evidence="1">
    <location>
        <begin position="12"/>
        <end position="34"/>
    </location>
</feature>
<gene>
    <name evidence="2" type="ORF">DWY33_01750</name>
</gene>
<dbReference type="RefSeq" id="WP_118397102.1">
    <property type="nucleotide sequence ID" value="NZ_QRUK01000002.1"/>
</dbReference>
<sequence length="148" mass="15755">MFKKLKEKKGFTLVELIVVLVILAILAALLIPALTGYIDKAKEKSITAETRQTVMAAQTLLDEDYGNAATPTDASGITTWNQATGAKFTQAETAKLAEVKASNITGVEAEGGKITKLEYTDTSVGKKCTYTKSATDGSKGTYKVENAN</sequence>
<keyword evidence="1" id="KW-0472">Membrane</keyword>
<dbReference type="InterPro" id="IPR012902">
    <property type="entry name" value="N_methyl_site"/>
</dbReference>
<dbReference type="PANTHER" id="PTHR30093">
    <property type="entry name" value="GENERAL SECRETION PATHWAY PROTEIN G"/>
    <property type="match status" value="1"/>
</dbReference>
<dbReference type="SUPFAM" id="SSF54523">
    <property type="entry name" value="Pili subunits"/>
    <property type="match status" value="1"/>
</dbReference>
<dbReference type="Proteomes" id="UP000283652">
    <property type="component" value="Unassembled WGS sequence"/>
</dbReference>
<comment type="caution">
    <text evidence="2">The sequence shown here is derived from an EMBL/GenBank/DDBJ whole genome shotgun (WGS) entry which is preliminary data.</text>
</comment>
<dbReference type="InterPro" id="IPR045584">
    <property type="entry name" value="Pilin-like"/>
</dbReference>
<dbReference type="AlphaFoldDB" id="A0A412F603"/>
<accession>A0A412F603</accession>
<keyword evidence="1" id="KW-1133">Transmembrane helix</keyword>
<name>A0A412F603_9FIRM</name>
<protein>
    <submittedName>
        <fullName evidence="2">Prepilin-type N-terminal cleavage/methylation domain-containing protein</fullName>
    </submittedName>
</protein>
<dbReference type="Pfam" id="PF07963">
    <property type="entry name" value="N_methyl"/>
    <property type="match status" value="1"/>
</dbReference>
<dbReference type="Gene3D" id="3.30.700.10">
    <property type="entry name" value="Glycoprotein, Type 4 Pilin"/>
    <property type="match status" value="1"/>
</dbReference>
<dbReference type="NCBIfam" id="TIGR02532">
    <property type="entry name" value="IV_pilin_GFxxxE"/>
    <property type="match status" value="1"/>
</dbReference>
<dbReference type="PROSITE" id="PS00409">
    <property type="entry name" value="PROKAR_NTER_METHYL"/>
    <property type="match status" value="1"/>
</dbReference>
<evidence type="ECO:0000313" key="3">
    <source>
        <dbReference type="Proteomes" id="UP000283652"/>
    </source>
</evidence>
<keyword evidence="1" id="KW-0812">Transmembrane</keyword>
<dbReference type="EMBL" id="QRUK01000002">
    <property type="protein sequence ID" value="RGR61088.1"/>
    <property type="molecule type" value="Genomic_DNA"/>
</dbReference>
<evidence type="ECO:0000256" key="1">
    <source>
        <dbReference type="SAM" id="Phobius"/>
    </source>
</evidence>
<organism evidence="2 3">
    <name type="scientific">Dorea formicigenerans</name>
    <dbReference type="NCBI Taxonomy" id="39486"/>
    <lineage>
        <taxon>Bacteria</taxon>
        <taxon>Bacillati</taxon>
        <taxon>Bacillota</taxon>
        <taxon>Clostridia</taxon>
        <taxon>Lachnospirales</taxon>
        <taxon>Lachnospiraceae</taxon>
        <taxon>Dorea</taxon>
    </lineage>
</organism>
<reference evidence="2 3" key="1">
    <citation type="submission" date="2018-08" db="EMBL/GenBank/DDBJ databases">
        <title>A genome reference for cultivated species of the human gut microbiota.</title>
        <authorList>
            <person name="Zou Y."/>
            <person name="Xue W."/>
            <person name="Luo G."/>
        </authorList>
    </citation>
    <scope>NUCLEOTIDE SEQUENCE [LARGE SCALE GENOMIC DNA]</scope>
    <source>
        <strain evidence="2 3">AF25-11</strain>
    </source>
</reference>
<proteinExistence type="predicted"/>